<name>A0A919DVN4_9ACTN</name>
<dbReference type="AlphaFoldDB" id="A0A919DVN4"/>
<organism evidence="8 9">
    <name type="scientific">Streptomyces fumanus</name>
    <dbReference type="NCBI Taxonomy" id="67302"/>
    <lineage>
        <taxon>Bacteria</taxon>
        <taxon>Bacillati</taxon>
        <taxon>Actinomycetota</taxon>
        <taxon>Actinomycetes</taxon>
        <taxon>Kitasatosporales</taxon>
        <taxon>Streptomycetaceae</taxon>
        <taxon>Streptomyces</taxon>
    </lineage>
</organism>
<feature type="transmembrane region" description="Helical" evidence="7">
    <location>
        <begin position="192"/>
        <end position="213"/>
    </location>
</feature>
<feature type="transmembrane region" description="Helical" evidence="7">
    <location>
        <begin position="71"/>
        <end position="91"/>
    </location>
</feature>
<evidence type="ECO:0000256" key="1">
    <source>
        <dbReference type="ARBA" id="ARBA00004651"/>
    </source>
</evidence>
<dbReference type="GO" id="GO:0005886">
    <property type="term" value="C:plasma membrane"/>
    <property type="evidence" value="ECO:0007669"/>
    <property type="project" value="UniProtKB-SubCell"/>
</dbReference>
<gene>
    <name evidence="8" type="ORF">GCM10018772_11090</name>
</gene>
<keyword evidence="4 7" id="KW-0812">Transmembrane</keyword>
<comment type="caution">
    <text evidence="8">The sequence shown here is derived from an EMBL/GenBank/DDBJ whole genome shotgun (WGS) entry which is preliminary data.</text>
</comment>
<feature type="transmembrane region" description="Helical" evidence="7">
    <location>
        <begin position="120"/>
        <end position="138"/>
    </location>
</feature>
<feature type="transmembrane region" description="Helical" evidence="7">
    <location>
        <begin position="225"/>
        <end position="247"/>
    </location>
</feature>
<comment type="subcellular location">
    <subcellularLocation>
        <location evidence="1">Cell membrane</location>
        <topology evidence="1">Multi-pass membrane protein</topology>
    </subcellularLocation>
</comment>
<dbReference type="Pfam" id="PF00953">
    <property type="entry name" value="Glycos_transf_4"/>
    <property type="match status" value="1"/>
</dbReference>
<evidence type="ECO:0000256" key="4">
    <source>
        <dbReference type="ARBA" id="ARBA00022692"/>
    </source>
</evidence>
<evidence type="ECO:0000256" key="2">
    <source>
        <dbReference type="ARBA" id="ARBA00022475"/>
    </source>
</evidence>
<keyword evidence="6 7" id="KW-0472">Membrane</keyword>
<evidence type="ECO:0000256" key="7">
    <source>
        <dbReference type="SAM" id="Phobius"/>
    </source>
</evidence>
<dbReference type="Proteomes" id="UP000630718">
    <property type="component" value="Unassembled WGS sequence"/>
</dbReference>
<evidence type="ECO:0000256" key="6">
    <source>
        <dbReference type="ARBA" id="ARBA00023136"/>
    </source>
</evidence>
<sequence length="366" mass="36711">MLYGICAATAAYLLAALLASLLRVPALRLGAVERRRRRPPVPLLGGLAVVLATALVAGAGEWTGVVRLGPAVGGLLVAGVSVAALGLAADVWHLRRRWVLAGTAVAAACVVPYQETGAAAGALAVLWITAVAGAFRGLDHADGVAGSVGVVTAFGAGACAAAEVMDGLAVLLSALAAALAGFLLHNWPPARIGLGACGALFTGFLLASAALFACAGRGPGAGAGTLLALTAVVAADAVLVVLSRRIAGRPPLRGGPDHLVHRLRRLGLTARGAALLTTAAAFAGVLVGVLVHTGRLGPAAALWVAGAVAAGVLGLTRVRVYEPRRGSRDGGRAGRGAVRQALDFPVRQTRRRASSQVREPLRVRNG</sequence>
<dbReference type="RefSeq" id="WP_190202969.1">
    <property type="nucleotide sequence ID" value="NZ_BNBI01000002.1"/>
</dbReference>
<keyword evidence="2" id="KW-1003">Cell membrane</keyword>
<dbReference type="CDD" id="cd06853">
    <property type="entry name" value="GT_WecA_like"/>
    <property type="match status" value="1"/>
</dbReference>
<feature type="transmembrane region" description="Helical" evidence="7">
    <location>
        <begin position="168"/>
        <end position="185"/>
    </location>
</feature>
<evidence type="ECO:0000313" key="9">
    <source>
        <dbReference type="Proteomes" id="UP000630718"/>
    </source>
</evidence>
<dbReference type="InterPro" id="IPR000715">
    <property type="entry name" value="Glycosyl_transferase_4"/>
</dbReference>
<dbReference type="GO" id="GO:0016780">
    <property type="term" value="F:phosphotransferase activity, for other substituted phosphate groups"/>
    <property type="evidence" value="ECO:0007669"/>
    <property type="project" value="InterPro"/>
</dbReference>
<evidence type="ECO:0000256" key="5">
    <source>
        <dbReference type="ARBA" id="ARBA00022989"/>
    </source>
</evidence>
<evidence type="ECO:0000256" key="3">
    <source>
        <dbReference type="ARBA" id="ARBA00022679"/>
    </source>
</evidence>
<dbReference type="PANTHER" id="PTHR22926">
    <property type="entry name" value="PHOSPHO-N-ACETYLMURAMOYL-PENTAPEPTIDE-TRANSFERASE"/>
    <property type="match status" value="1"/>
</dbReference>
<dbReference type="PANTHER" id="PTHR22926:SF3">
    <property type="entry name" value="UNDECAPRENYL-PHOSPHATE ALPHA-N-ACETYLGLUCOSAMINYL 1-PHOSPHATE TRANSFERASE"/>
    <property type="match status" value="1"/>
</dbReference>
<protein>
    <submittedName>
        <fullName evidence="8">Glycosyltransferase</fullName>
    </submittedName>
</protein>
<reference evidence="8" key="1">
    <citation type="journal article" date="2014" name="Int. J. Syst. Evol. Microbiol.">
        <title>Complete genome sequence of Corynebacterium casei LMG S-19264T (=DSM 44701T), isolated from a smear-ripened cheese.</title>
        <authorList>
            <consortium name="US DOE Joint Genome Institute (JGI-PGF)"/>
            <person name="Walter F."/>
            <person name="Albersmeier A."/>
            <person name="Kalinowski J."/>
            <person name="Ruckert C."/>
        </authorList>
    </citation>
    <scope>NUCLEOTIDE SEQUENCE</scope>
    <source>
        <strain evidence="8">JCM 4477</strain>
    </source>
</reference>
<feature type="transmembrane region" description="Helical" evidence="7">
    <location>
        <begin position="12"/>
        <end position="29"/>
    </location>
</feature>
<feature type="transmembrane region" description="Helical" evidence="7">
    <location>
        <begin position="296"/>
        <end position="315"/>
    </location>
</feature>
<feature type="transmembrane region" description="Helical" evidence="7">
    <location>
        <begin position="41"/>
        <end position="59"/>
    </location>
</feature>
<feature type="transmembrane region" description="Helical" evidence="7">
    <location>
        <begin position="268"/>
        <end position="290"/>
    </location>
</feature>
<proteinExistence type="predicted"/>
<dbReference type="GO" id="GO:0009103">
    <property type="term" value="P:lipopolysaccharide biosynthetic process"/>
    <property type="evidence" value="ECO:0007669"/>
    <property type="project" value="TreeGrafter"/>
</dbReference>
<accession>A0A919DVN4</accession>
<keyword evidence="3" id="KW-0808">Transferase</keyword>
<keyword evidence="9" id="KW-1185">Reference proteome</keyword>
<dbReference type="GO" id="GO:0071555">
    <property type="term" value="P:cell wall organization"/>
    <property type="evidence" value="ECO:0007669"/>
    <property type="project" value="TreeGrafter"/>
</dbReference>
<dbReference type="EMBL" id="BNBI01000002">
    <property type="protein sequence ID" value="GHE89145.1"/>
    <property type="molecule type" value="Genomic_DNA"/>
</dbReference>
<evidence type="ECO:0000313" key="8">
    <source>
        <dbReference type="EMBL" id="GHE89145.1"/>
    </source>
</evidence>
<dbReference type="GO" id="GO:0044038">
    <property type="term" value="P:cell wall macromolecule biosynthetic process"/>
    <property type="evidence" value="ECO:0007669"/>
    <property type="project" value="TreeGrafter"/>
</dbReference>
<reference evidence="8" key="2">
    <citation type="submission" date="2020-09" db="EMBL/GenBank/DDBJ databases">
        <authorList>
            <person name="Sun Q."/>
            <person name="Ohkuma M."/>
        </authorList>
    </citation>
    <scope>NUCLEOTIDE SEQUENCE</scope>
    <source>
        <strain evidence="8">JCM 4477</strain>
    </source>
</reference>
<keyword evidence="5 7" id="KW-1133">Transmembrane helix</keyword>